<dbReference type="InterPro" id="IPR006076">
    <property type="entry name" value="FAD-dep_OxRdtase"/>
</dbReference>
<dbReference type="PANTHER" id="PTHR13847:SF289">
    <property type="entry name" value="GLYCINE OXIDASE"/>
    <property type="match status" value="1"/>
</dbReference>
<evidence type="ECO:0000259" key="2">
    <source>
        <dbReference type="Pfam" id="PF01266"/>
    </source>
</evidence>
<accession>A0ABT1IMJ0</accession>
<keyword evidence="1" id="KW-0560">Oxidoreductase</keyword>
<dbReference type="Pfam" id="PF01266">
    <property type="entry name" value="DAO"/>
    <property type="match status" value="1"/>
</dbReference>
<dbReference type="SUPFAM" id="SSF51905">
    <property type="entry name" value="FAD/NAD(P)-binding domain"/>
    <property type="match status" value="1"/>
</dbReference>
<proteinExistence type="predicted"/>
<dbReference type="Gene3D" id="3.30.9.10">
    <property type="entry name" value="D-Amino Acid Oxidase, subunit A, domain 2"/>
    <property type="match status" value="1"/>
</dbReference>
<dbReference type="InterPro" id="IPR036188">
    <property type="entry name" value="FAD/NAD-bd_sf"/>
</dbReference>
<evidence type="ECO:0000313" key="3">
    <source>
        <dbReference type="EMBL" id="MCP2273882.1"/>
    </source>
</evidence>
<name>A0ABT1IMJ0_9PSEU</name>
<dbReference type="RefSeq" id="WP_253891070.1">
    <property type="nucleotide sequence ID" value="NZ_BAAAVB010000010.1"/>
</dbReference>
<evidence type="ECO:0000256" key="1">
    <source>
        <dbReference type="ARBA" id="ARBA00023002"/>
    </source>
</evidence>
<dbReference type="EMBL" id="JAMTCO010000019">
    <property type="protein sequence ID" value="MCP2273882.1"/>
    <property type="molecule type" value="Genomic_DNA"/>
</dbReference>
<dbReference type="PANTHER" id="PTHR13847">
    <property type="entry name" value="SARCOSINE DEHYDROGENASE-RELATED"/>
    <property type="match status" value="1"/>
</dbReference>
<feature type="domain" description="FAD dependent oxidoreductase" evidence="2">
    <location>
        <begin position="5"/>
        <end position="374"/>
    </location>
</feature>
<evidence type="ECO:0000313" key="4">
    <source>
        <dbReference type="Proteomes" id="UP001205185"/>
    </source>
</evidence>
<dbReference type="Proteomes" id="UP001205185">
    <property type="component" value="Unassembled WGS sequence"/>
</dbReference>
<keyword evidence="4" id="KW-1185">Reference proteome</keyword>
<sequence length="474" mass="50440">MSRADVVVAGNGVLGLSLGLALVRKGLRVTVLGEPHRPGAASVAAGAMLGAIGEVTDVLLGSEDGRSKLELGIRALGTWDDWLAGLAEDAGTDNDVLSADGTIVLLNGVGVASIDDANFAAIRRAAAEYEQPCHDIDVTEIEWINPDNAGRPFRAVHLPDEHAVDSHRLLVRLEQAFTARGGVLAGEAAASLEYTNGAVTGVVLTSGTRVEAGQVVLAAGTRTQDILDTAGGAAGRIPRLVAGFGVSALLDTDGADGPRSVLRTPNRAFACGLHLVPRSGGQVYVGATNIISPTVVDKPVVRDLHFLLDCATRQLHRDLWTSGIRAAQVGNRPVSLDGFPLIGPTELDGLWLLTGTYRDGLHLSPLLAEELAARITGGETRVDLSRFHPVRQAIQPYQRHEVISTAVAHLLATGYEYDWHLPVDWPRTIEHSLRIEFARFADEIHPVKVPPAEILAAARYSPVLVKMLRELYAD</sequence>
<comment type="caution">
    <text evidence="3">The sequence shown here is derived from an EMBL/GenBank/DDBJ whole genome shotgun (WGS) entry which is preliminary data.</text>
</comment>
<dbReference type="Gene3D" id="3.50.50.60">
    <property type="entry name" value="FAD/NAD(P)-binding domain"/>
    <property type="match status" value="1"/>
</dbReference>
<protein>
    <submittedName>
        <fullName evidence="3">Glycine/D-amino acid oxidase (Deaminating)</fullName>
    </submittedName>
</protein>
<organism evidence="3 4">
    <name type="scientific">Actinokineospora diospyrosa</name>
    <dbReference type="NCBI Taxonomy" id="103728"/>
    <lineage>
        <taxon>Bacteria</taxon>
        <taxon>Bacillati</taxon>
        <taxon>Actinomycetota</taxon>
        <taxon>Actinomycetes</taxon>
        <taxon>Pseudonocardiales</taxon>
        <taxon>Pseudonocardiaceae</taxon>
        <taxon>Actinokineospora</taxon>
    </lineage>
</organism>
<reference evidence="3 4" key="1">
    <citation type="submission" date="2022-06" db="EMBL/GenBank/DDBJ databases">
        <title>Genomic Encyclopedia of Archaeal and Bacterial Type Strains, Phase II (KMG-II): from individual species to whole genera.</title>
        <authorList>
            <person name="Goeker M."/>
        </authorList>
    </citation>
    <scope>NUCLEOTIDE SEQUENCE [LARGE SCALE GENOMIC DNA]</scope>
    <source>
        <strain evidence="3 4">DSM 44255</strain>
    </source>
</reference>
<gene>
    <name evidence="3" type="ORF">LV75_006414</name>
</gene>